<evidence type="ECO:0000313" key="3">
    <source>
        <dbReference type="EMBL" id="MDO5969708.1"/>
    </source>
</evidence>
<dbReference type="InterPro" id="IPR018247">
    <property type="entry name" value="EF_Hand_1_Ca_BS"/>
</dbReference>
<protein>
    <submittedName>
        <fullName evidence="3">EF-hand domain-containing protein</fullName>
    </submittedName>
</protein>
<accession>A0ABT8W999</accession>
<dbReference type="PROSITE" id="PS50222">
    <property type="entry name" value="EF_HAND_2"/>
    <property type="match status" value="1"/>
</dbReference>
<dbReference type="EMBL" id="JAUOEK010000084">
    <property type="protein sequence ID" value="MDO5969708.1"/>
    <property type="molecule type" value="Genomic_DNA"/>
</dbReference>
<name>A0ABT8W999_9FLAO</name>
<sequence length="95" mass="11002">MKRNTLRIGIFLGMMTFLFTFNTNAQSSDKNQGRQKPPTIEELFEMMDANEDDKLSLKEVKGPLKKDFSKIDTDEDGFLTKEELEKGPKPKRKED</sequence>
<feature type="domain" description="EF-hand" evidence="2">
    <location>
        <begin position="59"/>
        <end position="94"/>
    </location>
</feature>
<dbReference type="Proteomes" id="UP001176883">
    <property type="component" value="Unassembled WGS sequence"/>
</dbReference>
<feature type="chain" id="PRO_5047178215" evidence="1">
    <location>
        <begin position="26"/>
        <end position="95"/>
    </location>
</feature>
<dbReference type="Gene3D" id="1.10.238.10">
    <property type="entry name" value="EF-hand"/>
    <property type="match status" value="1"/>
</dbReference>
<dbReference type="Pfam" id="PF13202">
    <property type="entry name" value="EF-hand_5"/>
    <property type="match status" value="1"/>
</dbReference>
<reference evidence="3" key="1">
    <citation type="submission" date="2023-07" db="EMBL/GenBank/DDBJ databases">
        <title>Two novel species in the genus Flavivirga.</title>
        <authorList>
            <person name="Kwon K."/>
        </authorList>
    </citation>
    <scope>NUCLEOTIDE SEQUENCE</scope>
    <source>
        <strain evidence="3">KCTC 52353</strain>
    </source>
</reference>
<organism evidence="3 4">
    <name type="scientific">Flavivirga aquimarina</name>
    <dbReference type="NCBI Taxonomy" id="2027862"/>
    <lineage>
        <taxon>Bacteria</taxon>
        <taxon>Pseudomonadati</taxon>
        <taxon>Bacteroidota</taxon>
        <taxon>Flavobacteriia</taxon>
        <taxon>Flavobacteriales</taxon>
        <taxon>Flavobacteriaceae</taxon>
        <taxon>Flavivirga</taxon>
    </lineage>
</organism>
<feature type="signal peptide" evidence="1">
    <location>
        <begin position="1"/>
        <end position="25"/>
    </location>
</feature>
<dbReference type="PROSITE" id="PS00018">
    <property type="entry name" value="EF_HAND_1"/>
    <property type="match status" value="1"/>
</dbReference>
<dbReference type="SUPFAM" id="SSF47473">
    <property type="entry name" value="EF-hand"/>
    <property type="match status" value="1"/>
</dbReference>
<keyword evidence="1" id="KW-0732">Signal</keyword>
<evidence type="ECO:0000313" key="4">
    <source>
        <dbReference type="Proteomes" id="UP001176883"/>
    </source>
</evidence>
<gene>
    <name evidence="3" type="ORF">Q4Q35_07800</name>
</gene>
<evidence type="ECO:0000256" key="1">
    <source>
        <dbReference type="SAM" id="SignalP"/>
    </source>
</evidence>
<dbReference type="InterPro" id="IPR011992">
    <property type="entry name" value="EF-hand-dom_pair"/>
</dbReference>
<evidence type="ECO:0000259" key="2">
    <source>
        <dbReference type="PROSITE" id="PS50222"/>
    </source>
</evidence>
<dbReference type="InterPro" id="IPR002048">
    <property type="entry name" value="EF_hand_dom"/>
</dbReference>
<dbReference type="RefSeq" id="WP_303277403.1">
    <property type="nucleotide sequence ID" value="NZ_JAUOEK010000084.1"/>
</dbReference>
<proteinExistence type="predicted"/>
<keyword evidence="4" id="KW-1185">Reference proteome</keyword>
<comment type="caution">
    <text evidence="3">The sequence shown here is derived from an EMBL/GenBank/DDBJ whole genome shotgun (WGS) entry which is preliminary data.</text>
</comment>